<dbReference type="EMBL" id="BRXZ01000512">
    <property type="protein sequence ID" value="GMH46459.1"/>
    <property type="molecule type" value="Genomic_DNA"/>
</dbReference>
<proteinExistence type="predicted"/>
<evidence type="ECO:0000313" key="2">
    <source>
        <dbReference type="Proteomes" id="UP001165082"/>
    </source>
</evidence>
<reference evidence="1" key="1">
    <citation type="submission" date="2022-07" db="EMBL/GenBank/DDBJ databases">
        <title>Genome analysis of Parmales, a sister group of diatoms, reveals the evolutionary specialization of diatoms from phago-mixotrophs to photoautotrophs.</title>
        <authorList>
            <person name="Ban H."/>
            <person name="Sato S."/>
            <person name="Yoshikawa S."/>
            <person name="Kazumasa Y."/>
            <person name="Nakamura Y."/>
            <person name="Ichinomiya M."/>
            <person name="Saitoh K."/>
            <person name="Sato N."/>
            <person name="Blanc-Mathieu R."/>
            <person name="Endo H."/>
            <person name="Kuwata A."/>
            <person name="Ogata H."/>
        </authorList>
    </citation>
    <scope>NUCLEOTIDE SEQUENCE</scope>
</reference>
<protein>
    <submittedName>
        <fullName evidence="1">Uncharacterized protein</fullName>
    </submittedName>
</protein>
<sequence>MVSKSSHSITIEYINYGDEWKNARKFTPPSDGSEFTINELEPSNTYQVRPTWEEGGEVKIGKEMVLDTGVPGCAGSKKKR</sequence>
<dbReference type="OrthoDB" id="10312490at2759"/>
<evidence type="ECO:0000313" key="1">
    <source>
        <dbReference type="EMBL" id="GMH46459.1"/>
    </source>
</evidence>
<feature type="non-terminal residue" evidence="1">
    <location>
        <position position="80"/>
    </location>
</feature>
<accession>A0A9W7DK60</accession>
<organism evidence="1 2">
    <name type="scientific">Triparma retinervis</name>
    <dbReference type="NCBI Taxonomy" id="2557542"/>
    <lineage>
        <taxon>Eukaryota</taxon>
        <taxon>Sar</taxon>
        <taxon>Stramenopiles</taxon>
        <taxon>Ochrophyta</taxon>
        <taxon>Bolidophyceae</taxon>
        <taxon>Parmales</taxon>
        <taxon>Triparmaceae</taxon>
        <taxon>Triparma</taxon>
    </lineage>
</organism>
<name>A0A9W7DK60_9STRA</name>
<comment type="caution">
    <text evidence="1">The sequence shown here is derived from an EMBL/GenBank/DDBJ whole genome shotgun (WGS) entry which is preliminary data.</text>
</comment>
<gene>
    <name evidence="1" type="ORF">TrRE_jg8273</name>
</gene>
<keyword evidence="2" id="KW-1185">Reference proteome</keyword>
<dbReference type="Proteomes" id="UP001165082">
    <property type="component" value="Unassembled WGS sequence"/>
</dbReference>
<dbReference type="AlphaFoldDB" id="A0A9W7DK60"/>